<accession>A0A379MQH8</accession>
<keyword evidence="4" id="KW-0347">Helicase</keyword>
<gene>
    <name evidence="4" type="ORF">NCTC11190_00327</name>
</gene>
<dbReference type="Pfam" id="PF00271">
    <property type="entry name" value="Helicase_C"/>
    <property type="match status" value="1"/>
</dbReference>
<dbReference type="InterPro" id="IPR001650">
    <property type="entry name" value="Helicase_C-like"/>
</dbReference>
<dbReference type="Gene3D" id="3.40.50.300">
    <property type="entry name" value="P-loop containing nucleotide triphosphate hydrolases"/>
    <property type="match status" value="1"/>
</dbReference>
<organism evidence="4 5">
    <name type="scientific">Rikenella microfusus</name>
    <dbReference type="NCBI Taxonomy" id="28139"/>
    <lineage>
        <taxon>Bacteria</taxon>
        <taxon>Pseudomonadati</taxon>
        <taxon>Bacteroidota</taxon>
        <taxon>Bacteroidia</taxon>
        <taxon>Bacteroidales</taxon>
        <taxon>Rikenellaceae</taxon>
        <taxon>Rikenella</taxon>
    </lineage>
</organism>
<name>A0A379MQH8_9BACT</name>
<reference evidence="4 5" key="1">
    <citation type="submission" date="2018-06" db="EMBL/GenBank/DDBJ databases">
        <authorList>
            <consortium name="Pathogen Informatics"/>
            <person name="Doyle S."/>
        </authorList>
    </citation>
    <scope>NUCLEOTIDE SEQUENCE [LARGE SCALE GENOMIC DNA]</scope>
    <source>
        <strain evidence="4 5">NCTC11190</strain>
    </source>
</reference>
<dbReference type="InterPro" id="IPR025202">
    <property type="entry name" value="PLD-like_dom"/>
</dbReference>
<dbReference type="SUPFAM" id="SSF52540">
    <property type="entry name" value="P-loop containing nucleoside triphosphate hydrolases"/>
    <property type="match status" value="1"/>
</dbReference>
<sequence>MVDTLKKCIADPECTTIKIATGYWDIPGMTLVFDELKSFLERDGTSVQLLIGSDPIVRAYQLQHPRTHDARFPQDFIRRDIGELQVAEEYVAVVKLLIRYCTDDKESPKFHIRIYRQDETGDARFLHAKCYIFRSQHKSIGIIGSSNFTKQGLEGNAELNYLETDGAIVTARPQEGNASKGHLCWFDHLWAQSVDWNFEFREEILKPSPIGRAGWEAIRVEQSVLTPYELYIKYLQVQFGDIADPSTDALLKSYLPDGYDALEYQLDAVKQCFFIMKQHGGFILADVVGLGKTVVGILIVRKFLAEATAMNRGRKVLIVTPPAVKSTWQQTIETFDKEAPERIADYVDFITTGSIETLIPNNEETNTTLPEDVADEFEAPLPYEPYGLILVDESHNFRNSDTKKYQDLNHLIGVIQIRTGRVPYVGLLSATPQNNSPQDIRNQIYLFQREPNHSTLPNIPGGRLDSFFAEQQRQFQANRPISNTPVGQAALQQVARNIRINVLNDLVIRRTRRDIAAHYGEDSKKLKFPTVKGPYKLEYRMDASLCRLFAETMNAILPDNNRIQDPKDCLGFYRYAAIMFFKSEEHKKLYEKRNLTVETISKRLARIMQILLVKRLESSFTAFRRSLHNLQRYTQNMIDMLEADCVFICPDIDVNAEFAKAPDFETACRNIRTKIAQKKGKSRQFRRSDLHEEYFSLLLQDKKRIDRLCALWDRNDFDPKLDAFKEHLQSELFNPRINNPGGYDRPKLVIFTEALDTLDSLARHIESKGYRVLKVSAANRDELQQEIKANFDANATVRRDDYDVIVTTEVLAEGVNLHRANVILNYDTPWNATRLMQRIGRVNRIGSKEEFVHVFNFYPTVQGNEQIRLIENAYAKLQAFHTMFGEDNRVFSELEQLSEADFNNLMEDEESPFSTYIADLKTFQKDHPERYKELMDLEFRELGGQIRGQQDGVGWVAVKTEQRGLLNIKIPPSGKPETVSSLDFMACLRCPDDAVFEAPVAQDNFSRLKQAAITHYNLHVTRMLSSHDATKQMTMALGIIQQINKQLTTQSARKALQAARYAVEHGNTTVMKVLLQYDKTYNSGQGSLFGADFEIDTWIESAFGSIAEQTVKQYGKPYVALFEIQ</sequence>
<keyword evidence="4" id="KW-0547">Nucleotide-binding</keyword>
<dbReference type="InterPro" id="IPR014001">
    <property type="entry name" value="Helicase_ATP-bd"/>
</dbReference>
<keyword evidence="4" id="KW-0067">ATP-binding</keyword>
<dbReference type="Pfam" id="PF00176">
    <property type="entry name" value="SNF2-rel_dom"/>
    <property type="match status" value="1"/>
</dbReference>
<dbReference type="InterPro" id="IPR000330">
    <property type="entry name" value="SNF2_N"/>
</dbReference>
<proteinExistence type="predicted"/>
<dbReference type="EMBL" id="UGVL01000001">
    <property type="protein sequence ID" value="SUE33130.1"/>
    <property type="molecule type" value="Genomic_DNA"/>
</dbReference>
<dbReference type="InterPro" id="IPR027417">
    <property type="entry name" value="P-loop_NTPase"/>
</dbReference>
<keyword evidence="1" id="KW-0378">Hydrolase</keyword>
<dbReference type="PANTHER" id="PTHR45766:SF6">
    <property type="entry name" value="SWI_SNF-RELATED MATRIX-ASSOCIATED ACTIN-DEPENDENT REGULATOR OF CHROMATIN SUBFAMILY A-LIKE PROTEIN 1"/>
    <property type="match status" value="1"/>
</dbReference>
<dbReference type="Gene3D" id="3.40.50.10810">
    <property type="entry name" value="Tandem AAA-ATPase domain"/>
    <property type="match status" value="1"/>
</dbReference>
<dbReference type="STRING" id="880526.GCA_000427365_01115"/>
<dbReference type="AlphaFoldDB" id="A0A379MQH8"/>
<feature type="domain" description="Helicase C-terminal" evidence="3">
    <location>
        <begin position="720"/>
        <end position="913"/>
    </location>
</feature>
<feature type="domain" description="Helicase ATP-binding" evidence="2">
    <location>
        <begin position="273"/>
        <end position="450"/>
    </location>
</feature>
<dbReference type="PROSITE" id="PS51192">
    <property type="entry name" value="HELICASE_ATP_BIND_1"/>
    <property type="match status" value="1"/>
</dbReference>
<dbReference type="SUPFAM" id="SSF56024">
    <property type="entry name" value="Phospholipase D/nuclease"/>
    <property type="match status" value="1"/>
</dbReference>
<evidence type="ECO:0000259" key="2">
    <source>
        <dbReference type="PROSITE" id="PS51192"/>
    </source>
</evidence>
<dbReference type="CDD" id="cd18793">
    <property type="entry name" value="SF2_C_SNF"/>
    <property type="match status" value="1"/>
</dbReference>
<evidence type="ECO:0000313" key="4">
    <source>
        <dbReference type="EMBL" id="SUE33130.1"/>
    </source>
</evidence>
<protein>
    <submittedName>
        <fullName evidence="4">ATP-dependent helicase HepA</fullName>
    </submittedName>
</protein>
<keyword evidence="5" id="KW-1185">Reference proteome</keyword>
<dbReference type="GO" id="GO:0016787">
    <property type="term" value="F:hydrolase activity"/>
    <property type="evidence" value="ECO:0007669"/>
    <property type="project" value="UniProtKB-KW"/>
</dbReference>
<dbReference type="PROSITE" id="PS51194">
    <property type="entry name" value="HELICASE_CTER"/>
    <property type="match status" value="1"/>
</dbReference>
<dbReference type="InterPro" id="IPR049730">
    <property type="entry name" value="SNF2/RAD54-like_C"/>
</dbReference>
<dbReference type="InterPro" id="IPR038718">
    <property type="entry name" value="SNF2-like_sf"/>
</dbReference>
<dbReference type="SMART" id="SM00487">
    <property type="entry name" value="DEXDc"/>
    <property type="match status" value="1"/>
</dbReference>
<evidence type="ECO:0000259" key="3">
    <source>
        <dbReference type="PROSITE" id="PS51194"/>
    </source>
</evidence>
<dbReference type="GO" id="GO:0005524">
    <property type="term" value="F:ATP binding"/>
    <property type="evidence" value="ECO:0007669"/>
    <property type="project" value="InterPro"/>
</dbReference>
<dbReference type="PANTHER" id="PTHR45766">
    <property type="entry name" value="DNA ANNEALING HELICASE AND ENDONUCLEASE ZRANB3 FAMILY MEMBER"/>
    <property type="match status" value="1"/>
</dbReference>
<dbReference type="GO" id="GO:0004386">
    <property type="term" value="F:helicase activity"/>
    <property type="evidence" value="ECO:0007669"/>
    <property type="project" value="UniProtKB-KW"/>
</dbReference>
<dbReference type="Pfam" id="PF13091">
    <property type="entry name" value="PLDc_2"/>
    <property type="match status" value="1"/>
</dbReference>
<evidence type="ECO:0000256" key="1">
    <source>
        <dbReference type="ARBA" id="ARBA00022801"/>
    </source>
</evidence>
<dbReference type="Proteomes" id="UP000255233">
    <property type="component" value="Unassembled WGS sequence"/>
</dbReference>
<dbReference type="Gene3D" id="3.30.870.10">
    <property type="entry name" value="Endonuclease Chain A"/>
    <property type="match status" value="1"/>
</dbReference>
<evidence type="ECO:0000313" key="5">
    <source>
        <dbReference type="Proteomes" id="UP000255233"/>
    </source>
</evidence>
<dbReference type="SMART" id="SM00490">
    <property type="entry name" value="HELICc"/>
    <property type="match status" value="1"/>
</dbReference>